<dbReference type="CDD" id="cd18774">
    <property type="entry name" value="PDC2_HK_sensor"/>
    <property type="match status" value="1"/>
</dbReference>
<dbReference type="Pfam" id="PF22673">
    <property type="entry name" value="MCP-like_PDC_1"/>
    <property type="match status" value="1"/>
</dbReference>
<comment type="caution">
    <text evidence="3">The sequence shown here is derived from an EMBL/GenBank/DDBJ whole genome shotgun (WGS) entry which is preliminary data.</text>
</comment>
<dbReference type="PANTHER" id="PTHR32089">
    <property type="entry name" value="METHYL-ACCEPTING CHEMOTAXIS PROTEIN MCPB"/>
    <property type="match status" value="1"/>
</dbReference>
<evidence type="ECO:0000256" key="1">
    <source>
        <dbReference type="SAM" id="Phobius"/>
    </source>
</evidence>
<sequence length="488" mass="51712">MLLAGIGFIGASAILTFSGSQIMMTTSRTESVSAARTLLTQYKGVVQEEIGRAIVAATVATSAVEGVVTDRQLDRDELGEVMTRIIKGRPDLVGMTLAFEPDALDGRDAEYKQHPYSDATGRFVPYFFWTPDRAIGVERLVMTKEAGIENWYEKPLKERQTLITPPYIYPVNGRDVLMTTVSSVVRRGGDGIGIVTADLALNKISEVINGLKPFGEGSVALVGSGGLWVAHKDSNFLGKAANDKLLTELAEKIDDTGFADATVTAPSGVELYRAVASIDFPGVKEPWLLSVSVPADAMVAGALAARQLMLLVAAGLLALALAGAWLAARSLARPIVRMTATMQELASGHTSVEVMDKDRSDEIGGMAAAVQVFKDALIAKELTAEQAAREADAKMRRAQALDELTQRFEAQVSALTQGLASAATEMEATAQSMTAVANQTTQQSVTVSSAAQQTSANVQTVAAATEELSISIREIASQVGQSSQVAEK</sequence>
<dbReference type="GO" id="GO:0007165">
    <property type="term" value="P:signal transduction"/>
    <property type="evidence" value="ECO:0007669"/>
    <property type="project" value="InterPro"/>
</dbReference>
<evidence type="ECO:0000313" key="3">
    <source>
        <dbReference type="EMBL" id="MXQ14853.1"/>
    </source>
</evidence>
<dbReference type="RefSeq" id="WP_160888559.1">
    <property type="nucleotide sequence ID" value="NZ_WURB01000053.1"/>
</dbReference>
<organism evidence="3 4">
    <name type="scientific">Microvirga makkahensis</name>
    <dbReference type="NCBI Taxonomy" id="1128670"/>
    <lineage>
        <taxon>Bacteria</taxon>
        <taxon>Pseudomonadati</taxon>
        <taxon>Pseudomonadota</taxon>
        <taxon>Alphaproteobacteria</taxon>
        <taxon>Hyphomicrobiales</taxon>
        <taxon>Methylobacteriaceae</taxon>
        <taxon>Microvirga</taxon>
    </lineage>
</organism>
<evidence type="ECO:0000313" key="4">
    <source>
        <dbReference type="Proteomes" id="UP000436483"/>
    </source>
</evidence>
<dbReference type="EMBL" id="WURB01000053">
    <property type="protein sequence ID" value="MXQ14853.1"/>
    <property type="molecule type" value="Genomic_DNA"/>
</dbReference>
<proteinExistence type="predicted"/>
<dbReference type="CDD" id="cd06225">
    <property type="entry name" value="HAMP"/>
    <property type="match status" value="1"/>
</dbReference>
<name>A0A7X3SRZ1_9HYPH</name>
<protein>
    <submittedName>
        <fullName evidence="3">HAMP domain-containing protein</fullName>
    </submittedName>
</protein>
<gene>
    <name evidence="3" type="ORF">GR328_26100</name>
</gene>
<reference evidence="3 4" key="1">
    <citation type="submission" date="2019-12" db="EMBL/GenBank/DDBJ databases">
        <authorList>
            <person name="Yuan C.-G."/>
        </authorList>
    </citation>
    <scope>NUCLEOTIDE SEQUENCE [LARGE SCALE GENOMIC DNA]</scope>
    <source>
        <strain evidence="3 4">KCTC 23863</strain>
    </source>
</reference>
<dbReference type="GO" id="GO:0016020">
    <property type="term" value="C:membrane"/>
    <property type="evidence" value="ECO:0007669"/>
    <property type="project" value="InterPro"/>
</dbReference>
<dbReference type="OrthoDB" id="9814362at2"/>
<feature type="non-terminal residue" evidence="3">
    <location>
        <position position="488"/>
    </location>
</feature>
<dbReference type="SUPFAM" id="SSF58104">
    <property type="entry name" value="Methyl-accepting chemotaxis protein (MCP) signaling domain"/>
    <property type="match status" value="1"/>
</dbReference>
<accession>A0A7X3SRZ1</accession>
<keyword evidence="1" id="KW-0472">Membrane</keyword>
<dbReference type="Gene3D" id="3.30.450.20">
    <property type="entry name" value="PAS domain"/>
    <property type="match status" value="2"/>
</dbReference>
<evidence type="ECO:0000259" key="2">
    <source>
        <dbReference type="PROSITE" id="PS50885"/>
    </source>
</evidence>
<dbReference type="CDD" id="cd12913">
    <property type="entry name" value="PDC1_MCP_like"/>
    <property type="match status" value="1"/>
</dbReference>
<dbReference type="PANTHER" id="PTHR32089:SF112">
    <property type="entry name" value="LYSOZYME-LIKE PROTEIN-RELATED"/>
    <property type="match status" value="1"/>
</dbReference>
<keyword evidence="4" id="KW-1185">Reference proteome</keyword>
<dbReference type="SMART" id="SM00304">
    <property type="entry name" value="HAMP"/>
    <property type="match status" value="1"/>
</dbReference>
<dbReference type="PROSITE" id="PS50885">
    <property type="entry name" value="HAMP"/>
    <property type="match status" value="1"/>
</dbReference>
<keyword evidence="1" id="KW-0812">Transmembrane</keyword>
<dbReference type="InterPro" id="IPR003660">
    <property type="entry name" value="HAMP_dom"/>
</dbReference>
<feature type="transmembrane region" description="Helical" evidence="1">
    <location>
        <begin position="308"/>
        <end position="328"/>
    </location>
</feature>
<dbReference type="Pfam" id="PF00672">
    <property type="entry name" value="HAMP"/>
    <property type="match status" value="1"/>
</dbReference>
<feature type="domain" description="HAMP" evidence="2">
    <location>
        <begin position="329"/>
        <end position="382"/>
    </location>
</feature>
<keyword evidence="1" id="KW-1133">Transmembrane helix</keyword>
<dbReference type="SUPFAM" id="SSF158472">
    <property type="entry name" value="HAMP domain-like"/>
    <property type="match status" value="1"/>
</dbReference>
<dbReference type="AlphaFoldDB" id="A0A7X3SRZ1"/>
<reference evidence="3 4" key="2">
    <citation type="submission" date="2020-01" db="EMBL/GenBank/DDBJ databases">
        <title>Microvirga sp. nov., an arsenate reduction bacterium isolated from Tibet hotspring sediments.</title>
        <authorList>
            <person name="Xian W.-D."/>
            <person name="Li W.-J."/>
        </authorList>
    </citation>
    <scope>NUCLEOTIDE SEQUENCE [LARGE SCALE GENOMIC DNA]</scope>
    <source>
        <strain evidence="3 4">KCTC 23863</strain>
    </source>
</reference>
<dbReference type="Gene3D" id="6.10.340.10">
    <property type="match status" value="1"/>
</dbReference>
<dbReference type="Proteomes" id="UP000436483">
    <property type="component" value="Unassembled WGS sequence"/>
</dbReference>